<dbReference type="InterPro" id="IPR051162">
    <property type="entry name" value="T4SS_component"/>
</dbReference>
<dbReference type="eggNOG" id="COG3451">
    <property type="taxonomic scope" value="Bacteria"/>
</dbReference>
<reference evidence="3 4" key="1">
    <citation type="submission" date="2011-11" db="EMBL/GenBank/DDBJ databases">
        <title>The Noncontiguous Finished genome of Jonquetella anthropi DSM 22815.</title>
        <authorList>
            <consortium name="US DOE Joint Genome Institute (JGI-PGF)"/>
            <person name="Lucas S."/>
            <person name="Copeland A."/>
            <person name="Lapidus A."/>
            <person name="Glavina del Rio T."/>
            <person name="Dalin E."/>
            <person name="Tice H."/>
            <person name="Bruce D."/>
            <person name="Goodwin L."/>
            <person name="Pitluck S."/>
            <person name="Peters L."/>
            <person name="Mikhailova N."/>
            <person name="Held B."/>
            <person name="Kyrpides N."/>
            <person name="Mavromatis K."/>
            <person name="Ivanova N."/>
            <person name="Markowitz V."/>
            <person name="Cheng J.-F."/>
            <person name="Hugenholtz P."/>
            <person name="Woyke T."/>
            <person name="Wu D."/>
            <person name="Gronow S."/>
            <person name="Wellnitz S."/>
            <person name="Brambilla E."/>
            <person name="Klenk H.-P."/>
            <person name="Eisen J.A."/>
        </authorList>
    </citation>
    <scope>NUCLEOTIDE SEQUENCE [LARGE SCALE GENOMIC DNA]</scope>
    <source>
        <strain evidence="3 4">DSM 22815</strain>
    </source>
</reference>
<dbReference type="InterPro" id="IPR027417">
    <property type="entry name" value="P-loop_NTPase"/>
</dbReference>
<dbReference type="HOGENOM" id="CLU_008341_0_0_0"/>
<evidence type="ECO:0000259" key="2">
    <source>
        <dbReference type="SMART" id="SM00382"/>
    </source>
</evidence>
<sequence>MNNLEAFLGSLPGHSRENVRQPLITSLNLADILPLSCDWVGETTCPCPFYPAGSPALIQAASQGATPFALNLHVGDVGHTLILGPTGSGKSTLLATIAAQFNRYQDSQVFVFDNGRSIYPLAQSFRHSVFYDLARGEQDISLCPLAEIDQPDVRDWALEWLESLIEMVEPGVVTPARRALLIEAMNNLAESTSEASERTLTAFITSLQDERLKDALSFYSLDQNGGYLLDGDHDDITYSPFSVFEISALLDRDKIAPAVLSYLFFQIQRRLTGKPSLLIIDEAWTALRDEQFSAKIRAWLKTFRKLNCAVILATQSITDVVNSPIRDAVFESCPTKILLANPDAKSPAMSECYRNYLQLNTRQVDLIAHMVRKREYYYISPKGRRLFGLGLGKVALSFVGASGADDLAEVKSLSKEFGPDWPGQWLRIRRLDRWADRWAKLNREYSKKEGTEEESAEEETERLTSQTPFNDNEGVPEDSIARLRELMKRRQNEYETLKGGISPHEETD</sequence>
<dbReference type="AlphaFoldDB" id="H0ULW2"/>
<dbReference type="Pfam" id="PF01935">
    <property type="entry name" value="DUF87"/>
    <property type="match status" value="1"/>
</dbReference>
<name>H0ULW2_9BACT</name>
<dbReference type="InterPro" id="IPR002789">
    <property type="entry name" value="HerA_central"/>
</dbReference>
<dbReference type="Gene3D" id="3.40.50.300">
    <property type="entry name" value="P-loop containing nucleotide triphosphate hydrolases"/>
    <property type="match status" value="2"/>
</dbReference>
<evidence type="ECO:0000313" key="4">
    <source>
        <dbReference type="Proteomes" id="UP000003806"/>
    </source>
</evidence>
<dbReference type="RefSeq" id="WP_008523195.1">
    <property type="nucleotide sequence ID" value="NZ_CM001376.1"/>
</dbReference>
<dbReference type="Proteomes" id="UP000003806">
    <property type="component" value="Chromosome"/>
</dbReference>
<gene>
    <name evidence="3" type="ORF">JonanDRAFT_1237</name>
</gene>
<dbReference type="PANTHER" id="PTHR30121">
    <property type="entry name" value="UNCHARACTERIZED PROTEIN YJGR-RELATED"/>
    <property type="match status" value="1"/>
</dbReference>
<feature type="domain" description="AAA+ ATPase" evidence="2">
    <location>
        <begin position="76"/>
        <end position="343"/>
    </location>
</feature>
<dbReference type="SUPFAM" id="SSF52540">
    <property type="entry name" value="P-loop containing nucleoside triphosphate hydrolases"/>
    <property type="match status" value="1"/>
</dbReference>
<dbReference type="PANTHER" id="PTHR30121:SF12">
    <property type="entry name" value="TYPE IV SECRETION SYSTEM PROTEIN CAGE"/>
    <property type="match status" value="1"/>
</dbReference>
<evidence type="ECO:0000256" key="1">
    <source>
        <dbReference type="SAM" id="MobiDB-lite"/>
    </source>
</evidence>
<dbReference type="OrthoDB" id="596266at2"/>
<dbReference type="CDD" id="cd01127">
    <property type="entry name" value="TrwB_TraG_TraD_VirD4"/>
    <property type="match status" value="1"/>
</dbReference>
<proteinExistence type="predicted"/>
<dbReference type="Pfam" id="PF19044">
    <property type="entry name" value="P-loop_TraG"/>
    <property type="match status" value="1"/>
</dbReference>
<feature type="region of interest" description="Disordered" evidence="1">
    <location>
        <begin position="445"/>
        <end position="482"/>
    </location>
</feature>
<keyword evidence="4" id="KW-1185">Reference proteome</keyword>
<dbReference type="STRING" id="885272.JonanDRAFT_1237"/>
<dbReference type="InterPro" id="IPR043964">
    <property type="entry name" value="P-loop_TraG"/>
</dbReference>
<dbReference type="EMBL" id="CM001376">
    <property type="protein sequence ID" value="EHM13603.1"/>
    <property type="molecule type" value="Genomic_DNA"/>
</dbReference>
<protein>
    <recommendedName>
        <fullName evidence="2">AAA+ ATPase domain-containing protein</fullName>
    </recommendedName>
</protein>
<feature type="compositionally biased region" description="Acidic residues" evidence="1">
    <location>
        <begin position="451"/>
        <end position="460"/>
    </location>
</feature>
<dbReference type="SMART" id="SM00382">
    <property type="entry name" value="AAA"/>
    <property type="match status" value="1"/>
</dbReference>
<accession>H0ULW2</accession>
<dbReference type="InterPro" id="IPR003593">
    <property type="entry name" value="AAA+_ATPase"/>
</dbReference>
<evidence type="ECO:0000313" key="3">
    <source>
        <dbReference type="EMBL" id="EHM13603.1"/>
    </source>
</evidence>
<organism evidence="3 4">
    <name type="scientific">Jonquetella anthropi DSM 22815</name>
    <dbReference type="NCBI Taxonomy" id="885272"/>
    <lineage>
        <taxon>Bacteria</taxon>
        <taxon>Thermotogati</taxon>
        <taxon>Synergistota</taxon>
        <taxon>Synergistia</taxon>
        <taxon>Synergistales</taxon>
        <taxon>Dethiosulfovibrionaceae</taxon>
        <taxon>Jonquetella</taxon>
    </lineage>
</organism>